<feature type="domain" description="Heparin-sulfate lyase N-terminal" evidence="6">
    <location>
        <begin position="4"/>
        <end position="133"/>
    </location>
</feature>
<dbReference type="EMBL" id="AMXE01000050">
    <property type="protein sequence ID" value="ENO86694.1"/>
    <property type="molecule type" value="Genomic_DNA"/>
</dbReference>
<dbReference type="InterPro" id="IPR008929">
    <property type="entry name" value="Chondroitin_lyas"/>
</dbReference>
<dbReference type="Pfam" id="PF16889">
    <property type="entry name" value="Hepar_II_III_N"/>
    <property type="match status" value="1"/>
</dbReference>
<protein>
    <submittedName>
        <fullName evidence="7">Heparinase II/III family protein</fullName>
    </submittedName>
</protein>
<evidence type="ECO:0000313" key="7">
    <source>
        <dbReference type="EMBL" id="ENO86694.1"/>
    </source>
</evidence>
<dbReference type="GO" id="GO:0016829">
    <property type="term" value="F:lyase activity"/>
    <property type="evidence" value="ECO:0007669"/>
    <property type="project" value="UniProtKB-KW"/>
</dbReference>
<evidence type="ECO:0000259" key="6">
    <source>
        <dbReference type="Pfam" id="PF16889"/>
    </source>
</evidence>
<comment type="subcellular location">
    <subcellularLocation>
        <location evidence="1">Periplasm</location>
    </subcellularLocation>
</comment>
<evidence type="ECO:0000313" key="8">
    <source>
        <dbReference type="Proteomes" id="UP000013232"/>
    </source>
</evidence>
<dbReference type="InterPro" id="IPR012480">
    <property type="entry name" value="Hepar_II_III_C"/>
</dbReference>
<feature type="domain" description="Heparinase II/III-like C-terminal" evidence="5">
    <location>
        <begin position="159"/>
        <end position="375"/>
    </location>
</feature>
<gene>
    <name evidence="7" type="ORF">C666_12595</name>
</gene>
<dbReference type="PANTHER" id="PTHR39210:SF1">
    <property type="entry name" value="HEPARIN-SULFATE LYASE"/>
    <property type="match status" value="1"/>
</dbReference>
<keyword evidence="3" id="KW-0574">Periplasm</keyword>
<reference evidence="7 8" key="1">
    <citation type="submission" date="2012-09" db="EMBL/GenBank/DDBJ databases">
        <title>Draft Genome Sequences of 6 Strains from Genus Thauera.</title>
        <authorList>
            <person name="Liu B."/>
            <person name="Shapleigh J.P."/>
            <person name="Frostegard A.H."/>
        </authorList>
    </citation>
    <scope>NUCLEOTIDE SEQUENCE [LARGE SCALE GENOMIC DNA]</scope>
    <source>
        <strain evidence="8">47Lol / DSM 12138</strain>
    </source>
</reference>
<dbReference type="SUPFAM" id="SSF48230">
    <property type="entry name" value="Chondroitin AC/alginate lyase"/>
    <property type="match status" value="1"/>
</dbReference>
<keyword evidence="8" id="KW-1185">Reference proteome</keyword>
<dbReference type="PANTHER" id="PTHR39210">
    <property type="entry name" value="HEPARIN-SULFATE LYASE"/>
    <property type="match status" value="1"/>
</dbReference>
<dbReference type="Pfam" id="PF07940">
    <property type="entry name" value="Hepar_II_III_C"/>
    <property type="match status" value="1"/>
</dbReference>
<dbReference type="GO" id="GO:0042597">
    <property type="term" value="C:periplasmic space"/>
    <property type="evidence" value="ECO:0007669"/>
    <property type="project" value="UniProtKB-SubCell"/>
</dbReference>
<evidence type="ECO:0000256" key="2">
    <source>
        <dbReference type="ARBA" id="ARBA00022729"/>
    </source>
</evidence>
<name>N6Z3G0_THAL4</name>
<dbReference type="AlphaFoldDB" id="N6Z3G0"/>
<evidence type="ECO:0000259" key="5">
    <source>
        <dbReference type="Pfam" id="PF07940"/>
    </source>
</evidence>
<dbReference type="eggNOG" id="COG5360">
    <property type="taxonomic scope" value="Bacteria"/>
</dbReference>
<evidence type="ECO:0000256" key="4">
    <source>
        <dbReference type="ARBA" id="ARBA00023239"/>
    </source>
</evidence>
<dbReference type="Gene3D" id="2.70.98.70">
    <property type="match status" value="1"/>
</dbReference>
<evidence type="ECO:0000256" key="3">
    <source>
        <dbReference type="ARBA" id="ARBA00022764"/>
    </source>
</evidence>
<dbReference type="Proteomes" id="UP000013232">
    <property type="component" value="Unassembled WGS sequence"/>
</dbReference>
<sequence>MQSLAVQARWLTKRLEIHLLGNHLFANAKALVFAGLFFQGEEAEAWLHKGLAIIARELPEQILADGGHFERSTMYHALAFEDMLDLCNIAQVYAPTRHAQIKGWREVARKMRGWLTAMCHPDGEIGLFNDAALGIAPSVAELLGYADRLALAGPQVQAAQFRHLASSGYVRLEAPDMLALLDVAPIGPDYLPGHAHADTLTFECSFHGQRVFVNSGTSCYGISAERLRQRGTAAHNTVVVDGENSSEVWGGFRVARRARPLSLKISHENGDRIACSHDGYRRLPGQPVHRRTWFVNGQLRIEDAVSGRFGHAQARFHLHPDVKVQLVAGGSTVSLALPDGHEIRCEVERGVASLEPSTYHPRFGVSQATHCLVVELVDGLSVVRIDWN</sequence>
<dbReference type="STRING" id="1123367.GCA_000621305_02241"/>
<evidence type="ECO:0000256" key="1">
    <source>
        <dbReference type="ARBA" id="ARBA00004418"/>
    </source>
</evidence>
<organism evidence="7 8">
    <name type="scientific">Thauera linaloolentis (strain DSM 12138 / JCM 21573 / CCUG 41526 / CIP 105981 / IAM 15112 / NBRC 102519 / 47Lol)</name>
    <dbReference type="NCBI Taxonomy" id="1123367"/>
    <lineage>
        <taxon>Bacteria</taxon>
        <taxon>Pseudomonadati</taxon>
        <taxon>Pseudomonadota</taxon>
        <taxon>Betaproteobacteria</taxon>
        <taxon>Rhodocyclales</taxon>
        <taxon>Zoogloeaceae</taxon>
        <taxon>Thauera</taxon>
    </lineage>
</organism>
<keyword evidence="2" id="KW-0732">Signal</keyword>
<keyword evidence="4" id="KW-0456">Lyase</keyword>
<proteinExistence type="predicted"/>
<accession>N6Z3G0</accession>
<dbReference type="Gene3D" id="1.50.10.100">
    <property type="entry name" value="Chondroitin AC/alginate lyase"/>
    <property type="match status" value="1"/>
</dbReference>
<dbReference type="InterPro" id="IPR031680">
    <property type="entry name" value="Hepar_II_III_N"/>
</dbReference>
<comment type="caution">
    <text evidence="7">The sequence shown here is derived from an EMBL/GenBank/DDBJ whole genome shotgun (WGS) entry which is preliminary data.</text>
</comment>